<name>A0A221W123_9PSEU</name>
<accession>A0A221W123</accession>
<dbReference type="EMBL" id="CP022521">
    <property type="protein sequence ID" value="ASO19261.1"/>
    <property type="molecule type" value="Genomic_DNA"/>
</dbReference>
<gene>
    <name evidence="1" type="ORF">AHOG_08080</name>
</gene>
<dbReference type="Gene3D" id="3.40.830.10">
    <property type="entry name" value="LigB-like"/>
    <property type="match status" value="1"/>
</dbReference>
<dbReference type="OrthoDB" id="4543339at2"/>
<evidence type="ECO:0000313" key="1">
    <source>
        <dbReference type="EMBL" id="ASO19261.1"/>
    </source>
</evidence>
<dbReference type="RefSeq" id="WP_093940798.1">
    <property type="nucleotide sequence ID" value="NZ_CP022521.1"/>
</dbReference>
<sequence>MIVGVAVLPHPPLLVPELVTGAVTATAPVRDSCVAAAVELRDLATDWVVIASGAVESRDFRGAATFAGYGRPVEVRLAEPVHEEEIASEFEPRVRTKRGTQAVPGSRTEPDPSWPLPLLIAGWLRGRVGARRVRPLLVDERLSTAECLAEGAELATRLAGAEAVGLLVLGDGSARVSERSPLPADPRAAAFDEATAHALGAPSPEALAALDPNEASDLAVSGRAPWQVLAGAVSASSARWTAELRYSAAPFGVRYHVASWRPVP</sequence>
<dbReference type="KEGG" id="ahg:AHOG_08080"/>
<reference evidence="1 2" key="1">
    <citation type="submission" date="2017-07" db="EMBL/GenBank/DDBJ databases">
        <title>Complete genome sequence of Actinoalloteichus hoggarensis DSM 45943, type strain of Actinoalloteichus hoggarensis.</title>
        <authorList>
            <person name="Ruckert C."/>
            <person name="Nouioui I."/>
            <person name="Willmese J."/>
            <person name="van Wezel G."/>
            <person name="Klenk H.-P."/>
            <person name="Kalinowski J."/>
            <person name="Zotchev S.B."/>
        </authorList>
    </citation>
    <scope>NUCLEOTIDE SEQUENCE [LARGE SCALE GENOMIC DNA]</scope>
    <source>
        <strain evidence="1 2">DSM 45943</strain>
    </source>
</reference>
<keyword evidence="2" id="KW-1185">Reference proteome</keyword>
<dbReference type="AlphaFoldDB" id="A0A221W123"/>
<protein>
    <submittedName>
        <fullName evidence="1">Uncharacterized protein</fullName>
    </submittedName>
</protein>
<evidence type="ECO:0000313" key="2">
    <source>
        <dbReference type="Proteomes" id="UP000204221"/>
    </source>
</evidence>
<organism evidence="1 2">
    <name type="scientific">Actinoalloteichus hoggarensis</name>
    <dbReference type="NCBI Taxonomy" id="1470176"/>
    <lineage>
        <taxon>Bacteria</taxon>
        <taxon>Bacillati</taxon>
        <taxon>Actinomycetota</taxon>
        <taxon>Actinomycetes</taxon>
        <taxon>Pseudonocardiales</taxon>
        <taxon>Pseudonocardiaceae</taxon>
        <taxon>Actinoalloteichus</taxon>
    </lineage>
</organism>
<proteinExistence type="predicted"/>
<dbReference type="Proteomes" id="UP000204221">
    <property type="component" value="Chromosome"/>
</dbReference>